<dbReference type="Proteomes" id="UP001556367">
    <property type="component" value="Unassembled WGS sequence"/>
</dbReference>
<protein>
    <recommendedName>
        <fullName evidence="7">MFS general substrate transporter</fullName>
    </recommendedName>
</protein>
<feature type="transmembrane region" description="Helical" evidence="4">
    <location>
        <begin position="271"/>
        <end position="292"/>
    </location>
</feature>
<feature type="transmembrane region" description="Helical" evidence="4">
    <location>
        <begin position="151"/>
        <end position="170"/>
    </location>
</feature>
<evidence type="ECO:0000256" key="4">
    <source>
        <dbReference type="SAM" id="Phobius"/>
    </source>
</evidence>
<keyword evidence="6" id="KW-1185">Reference proteome</keyword>
<dbReference type="SUPFAM" id="SSF103473">
    <property type="entry name" value="MFS general substrate transporter"/>
    <property type="match status" value="1"/>
</dbReference>
<keyword evidence="4" id="KW-1133">Transmembrane helix</keyword>
<feature type="transmembrane region" description="Helical" evidence="4">
    <location>
        <begin position="211"/>
        <end position="234"/>
    </location>
</feature>
<evidence type="ECO:0008006" key="7">
    <source>
        <dbReference type="Google" id="ProtNLM"/>
    </source>
</evidence>
<feature type="transmembrane region" description="Helical" evidence="4">
    <location>
        <begin position="240"/>
        <end position="259"/>
    </location>
</feature>
<gene>
    <name evidence="5" type="ORF">HGRIS_014063</name>
</gene>
<dbReference type="InterPro" id="IPR036259">
    <property type="entry name" value="MFS_trans_sf"/>
</dbReference>
<dbReference type="PANTHER" id="PTHR11360:SF234">
    <property type="entry name" value="MFS-TYPE TRANSPORTER DBAD-RELATED"/>
    <property type="match status" value="1"/>
</dbReference>
<proteinExistence type="inferred from homology"/>
<comment type="subcellular location">
    <subcellularLocation>
        <location evidence="1">Membrane</location>
        <topology evidence="1">Multi-pass membrane protein</topology>
    </subcellularLocation>
</comment>
<dbReference type="Gene3D" id="1.20.1250.20">
    <property type="entry name" value="MFS general substrate transporter like domains"/>
    <property type="match status" value="1"/>
</dbReference>
<feature type="compositionally biased region" description="Polar residues" evidence="3">
    <location>
        <begin position="23"/>
        <end position="33"/>
    </location>
</feature>
<sequence length="332" mass="36932">MLSPPEGLELSRQPRLTVDTEIRQNTSLTTPLSARSPRTRIRLAGRPSTTSTESYGRNPRARFNDRPLSGASMSPTRFATPPSPPPVSFSMHLREMDHLTEEHPDGGSDAWLTVIGGFLVCFCTAGVAQSFGAFQDYYKRNTLVERTPSDISWIGSVQIFFMFAMGIVSGRLLDNGYFHTCLLGGSLLYLISIFLLSLVKPDRYYQNMLSQGVGMGIGQGLLFLPSITVISHYFCQRRALAMSIVMSGSSIGGVIYPILLNSTLPRWGFAWSIRAVGFIDLGLLFIANMFMAPRLPMSEGTKWALKSIWKDWGYIAYMTGPFLVMWGLYFPC</sequence>
<dbReference type="InterPro" id="IPR050327">
    <property type="entry name" value="Proton-linked_MCT"/>
</dbReference>
<organism evidence="5 6">
    <name type="scientific">Hohenbuehelia grisea</name>
    <dbReference type="NCBI Taxonomy" id="104357"/>
    <lineage>
        <taxon>Eukaryota</taxon>
        <taxon>Fungi</taxon>
        <taxon>Dikarya</taxon>
        <taxon>Basidiomycota</taxon>
        <taxon>Agaricomycotina</taxon>
        <taxon>Agaricomycetes</taxon>
        <taxon>Agaricomycetidae</taxon>
        <taxon>Agaricales</taxon>
        <taxon>Pleurotineae</taxon>
        <taxon>Pleurotaceae</taxon>
        <taxon>Hohenbuehelia</taxon>
    </lineage>
</organism>
<feature type="region of interest" description="Disordered" evidence="3">
    <location>
        <begin position="1"/>
        <end position="84"/>
    </location>
</feature>
<feature type="transmembrane region" description="Helical" evidence="4">
    <location>
        <begin position="110"/>
        <end position="131"/>
    </location>
</feature>
<evidence type="ECO:0000313" key="5">
    <source>
        <dbReference type="EMBL" id="KAL0958733.1"/>
    </source>
</evidence>
<keyword evidence="4" id="KW-0472">Membrane</keyword>
<keyword evidence="4" id="KW-0812">Transmembrane</keyword>
<accession>A0ABR3JTW8</accession>
<dbReference type="InterPro" id="IPR011701">
    <property type="entry name" value="MFS"/>
</dbReference>
<evidence type="ECO:0000313" key="6">
    <source>
        <dbReference type="Proteomes" id="UP001556367"/>
    </source>
</evidence>
<evidence type="ECO:0000256" key="2">
    <source>
        <dbReference type="ARBA" id="ARBA00006727"/>
    </source>
</evidence>
<dbReference type="Pfam" id="PF07690">
    <property type="entry name" value="MFS_1"/>
    <property type="match status" value="1"/>
</dbReference>
<reference evidence="6" key="1">
    <citation type="submission" date="2024-06" db="EMBL/GenBank/DDBJ databases">
        <title>Multi-omics analyses provide insights into the biosynthesis of the anticancer antibiotic pleurotin in Hohenbuehelia grisea.</title>
        <authorList>
            <person name="Weaver J.A."/>
            <person name="Alberti F."/>
        </authorList>
    </citation>
    <scope>NUCLEOTIDE SEQUENCE [LARGE SCALE GENOMIC DNA]</scope>
    <source>
        <strain evidence="6">T-177</strain>
    </source>
</reference>
<feature type="transmembrane region" description="Helical" evidence="4">
    <location>
        <begin position="176"/>
        <end position="199"/>
    </location>
</feature>
<dbReference type="EMBL" id="JASNQZ010000003">
    <property type="protein sequence ID" value="KAL0958733.1"/>
    <property type="molecule type" value="Genomic_DNA"/>
</dbReference>
<comment type="caution">
    <text evidence="5">The sequence shown here is derived from an EMBL/GenBank/DDBJ whole genome shotgun (WGS) entry which is preliminary data.</text>
</comment>
<evidence type="ECO:0000256" key="3">
    <source>
        <dbReference type="SAM" id="MobiDB-lite"/>
    </source>
</evidence>
<feature type="transmembrane region" description="Helical" evidence="4">
    <location>
        <begin position="312"/>
        <end position="330"/>
    </location>
</feature>
<dbReference type="PANTHER" id="PTHR11360">
    <property type="entry name" value="MONOCARBOXYLATE TRANSPORTER"/>
    <property type="match status" value="1"/>
</dbReference>
<comment type="similarity">
    <text evidence="2">Belongs to the major facilitator superfamily. Monocarboxylate porter (TC 2.A.1.13) family.</text>
</comment>
<evidence type="ECO:0000256" key="1">
    <source>
        <dbReference type="ARBA" id="ARBA00004141"/>
    </source>
</evidence>
<name>A0ABR3JTW8_9AGAR</name>